<keyword evidence="2" id="KW-1185">Reference proteome</keyword>
<accession>A0ABD3PUI1</accession>
<evidence type="ECO:0000313" key="1">
    <source>
        <dbReference type="EMBL" id="KAL3791508.1"/>
    </source>
</evidence>
<gene>
    <name evidence="1" type="ORF">HJC23_011539</name>
</gene>
<protein>
    <submittedName>
        <fullName evidence="1">Uncharacterized protein</fullName>
    </submittedName>
</protein>
<sequence>MFTIASRRILNAGTHSCANNEISSFISLRCMSSLPSTMKVRIILSNNMVACGRNLIATTQRAATRIHTCDRAPPTLAAHAQSQLEL</sequence>
<name>A0ABD3PUI1_9STRA</name>
<dbReference type="EMBL" id="JABMIG020000113">
    <property type="protein sequence ID" value="KAL3791508.1"/>
    <property type="molecule type" value="Genomic_DNA"/>
</dbReference>
<reference evidence="1 2" key="1">
    <citation type="journal article" date="2020" name="G3 (Bethesda)">
        <title>Improved Reference Genome for Cyclotella cryptica CCMP332, a Model for Cell Wall Morphogenesis, Salinity Adaptation, and Lipid Production in Diatoms (Bacillariophyta).</title>
        <authorList>
            <person name="Roberts W.R."/>
            <person name="Downey K.M."/>
            <person name="Ruck E.C."/>
            <person name="Traller J.C."/>
            <person name="Alverson A.J."/>
        </authorList>
    </citation>
    <scope>NUCLEOTIDE SEQUENCE [LARGE SCALE GENOMIC DNA]</scope>
    <source>
        <strain evidence="1 2">CCMP332</strain>
    </source>
</reference>
<organism evidence="1 2">
    <name type="scientific">Cyclotella cryptica</name>
    <dbReference type="NCBI Taxonomy" id="29204"/>
    <lineage>
        <taxon>Eukaryota</taxon>
        <taxon>Sar</taxon>
        <taxon>Stramenopiles</taxon>
        <taxon>Ochrophyta</taxon>
        <taxon>Bacillariophyta</taxon>
        <taxon>Coscinodiscophyceae</taxon>
        <taxon>Thalassiosirophycidae</taxon>
        <taxon>Stephanodiscales</taxon>
        <taxon>Stephanodiscaceae</taxon>
        <taxon>Cyclotella</taxon>
    </lineage>
</organism>
<proteinExistence type="predicted"/>
<dbReference type="Proteomes" id="UP001516023">
    <property type="component" value="Unassembled WGS sequence"/>
</dbReference>
<evidence type="ECO:0000313" key="2">
    <source>
        <dbReference type="Proteomes" id="UP001516023"/>
    </source>
</evidence>
<comment type="caution">
    <text evidence="1">The sequence shown here is derived from an EMBL/GenBank/DDBJ whole genome shotgun (WGS) entry which is preliminary data.</text>
</comment>
<dbReference type="AlphaFoldDB" id="A0ABD3PUI1"/>